<dbReference type="RefSeq" id="XP_008213475.1">
    <property type="nucleotide sequence ID" value="XM_008215253.4"/>
</dbReference>
<dbReference type="GeneID" id="100121780"/>
<dbReference type="CTD" id="37415"/>
<dbReference type="EnsemblMetazoa" id="XM_031926316">
    <property type="protein sequence ID" value="XP_031782176"/>
    <property type="gene ID" value="LOC100121780"/>
</dbReference>
<dbReference type="EnsemblMetazoa" id="XM_001605335">
    <property type="protein sequence ID" value="XP_001605385"/>
    <property type="gene ID" value="LOC100121780"/>
</dbReference>
<dbReference type="Proteomes" id="UP000002358">
    <property type="component" value="Chromosome 3"/>
</dbReference>
<sequence length="422" mass="46853">MTERLDLVIFGATGFTGKYIVREAERLAKDKHFTWGVAGRRKDALEAVLKEFAPESENIKIIIADLKDEESLKKMAEQAKVIVNCCGPYRFYGEPVIKACIAAQTHHVDVSGEPQYMEKMQLEYNKKAQDAGVYIISACGFDSIPADLGLIFTQNKFEGDVNSVETYLNFWSKSNVGGALLHYGTWESAVYGLHHANELRGLRSKLFPEKLPELKPKLKTKGVVHRSAISEGWSVVFPGADRSVCLRSQRFLFQKYKQRPVQVQAYVTFKSLFQVIQTVLVGSIFTLLTKTQFGCNLLLKYPKFFSGGMASHEGPKPELMENSHFSVTLFAKGWTDKLSEPTDQHKDAPNKEMITKVTGTNPGYGATCTSVLLSALTILKESDKMPDNGGVLPPGAALGKTSMIDELAKNGFKFEVISSIEK</sequence>
<dbReference type="RefSeq" id="XP_001605385.2">
    <property type="nucleotide sequence ID" value="XM_001605335.5"/>
</dbReference>
<dbReference type="Pfam" id="PF03435">
    <property type="entry name" value="Sacchrp_dh_NADP"/>
    <property type="match status" value="1"/>
</dbReference>
<dbReference type="GO" id="GO:0009247">
    <property type="term" value="P:glycolipid biosynthetic process"/>
    <property type="evidence" value="ECO:0007669"/>
    <property type="project" value="TreeGrafter"/>
</dbReference>
<dbReference type="OrthoDB" id="10268090at2759"/>
<organism evidence="3 4">
    <name type="scientific">Nasonia vitripennis</name>
    <name type="common">Parasitic wasp</name>
    <dbReference type="NCBI Taxonomy" id="7425"/>
    <lineage>
        <taxon>Eukaryota</taxon>
        <taxon>Metazoa</taxon>
        <taxon>Ecdysozoa</taxon>
        <taxon>Arthropoda</taxon>
        <taxon>Hexapoda</taxon>
        <taxon>Insecta</taxon>
        <taxon>Pterygota</taxon>
        <taxon>Neoptera</taxon>
        <taxon>Endopterygota</taxon>
        <taxon>Hymenoptera</taxon>
        <taxon>Apocrita</taxon>
        <taxon>Proctotrupomorpha</taxon>
        <taxon>Chalcidoidea</taxon>
        <taxon>Pteromalidae</taxon>
        <taxon>Pteromalinae</taxon>
        <taxon>Nasonia</taxon>
    </lineage>
</organism>
<comment type="similarity">
    <text evidence="1">Belongs to the saccharopine dehydrogenase family.</text>
</comment>
<evidence type="ECO:0000313" key="4">
    <source>
        <dbReference type="Proteomes" id="UP000002358"/>
    </source>
</evidence>
<evidence type="ECO:0000313" key="3">
    <source>
        <dbReference type="EnsemblMetazoa" id="XP_008213475"/>
    </source>
</evidence>
<proteinExistence type="inferred from homology"/>
<dbReference type="InterPro" id="IPR051276">
    <property type="entry name" value="Saccharopine_DH-like_oxidrdct"/>
</dbReference>
<dbReference type="AlphaFoldDB" id="A0A7M7H9Q6"/>
<dbReference type="Gene3D" id="3.40.50.720">
    <property type="entry name" value="NAD(P)-binding Rossmann-like Domain"/>
    <property type="match status" value="1"/>
</dbReference>
<name>A0A7M7H9Q6_NASVI</name>
<keyword evidence="4" id="KW-1185">Reference proteome</keyword>
<reference evidence="3" key="1">
    <citation type="submission" date="2021-01" db="UniProtKB">
        <authorList>
            <consortium name="EnsemblMetazoa"/>
        </authorList>
    </citation>
    <scope>IDENTIFICATION</scope>
</reference>
<dbReference type="PANTHER" id="PTHR12286">
    <property type="entry name" value="SACCHAROPINE DEHYDROGENASE-LIKE OXIDOREDUCTASE"/>
    <property type="match status" value="1"/>
</dbReference>
<evidence type="ECO:0000259" key="2">
    <source>
        <dbReference type="Pfam" id="PF03435"/>
    </source>
</evidence>
<dbReference type="RefSeq" id="XP_031782176.1">
    <property type="nucleotide sequence ID" value="XM_031926316.2"/>
</dbReference>
<dbReference type="EnsemblMetazoa" id="XM_008215253">
    <property type="protein sequence ID" value="XP_008213475"/>
    <property type="gene ID" value="LOC100121780"/>
</dbReference>
<dbReference type="PANTHER" id="PTHR12286:SF5">
    <property type="entry name" value="SACCHAROPINE DEHYDROGENASE-LIKE OXIDOREDUCTASE"/>
    <property type="match status" value="1"/>
</dbReference>
<dbReference type="GO" id="GO:0005811">
    <property type="term" value="C:lipid droplet"/>
    <property type="evidence" value="ECO:0007669"/>
    <property type="project" value="TreeGrafter"/>
</dbReference>
<dbReference type="SMR" id="A0A7M7H9Q6"/>
<dbReference type="InterPro" id="IPR005097">
    <property type="entry name" value="Sacchrp_dh_NADP-bd"/>
</dbReference>
<protein>
    <recommendedName>
        <fullName evidence="2">Saccharopine dehydrogenase NADP binding domain-containing protein</fullName>
    </recommendedName>
</protein>
<dbReference type="GO" id="GO:0005739">
    <property type="term" value="C:mitochondrion"/>
    <property type="evidence" value="ECO:0007669"/>
    <property type="project" value="TreeGrafter"/>
</dbReference>
<dbReference type="FunFam" id="3.40.50.720:FF:000178">
    <property type="entry name" value="Saccharopine dehydrogenase-like oxidoreductase"/>
    <property type="match status" value="1"/>
</dbReference>
<dbReference type="SUPFAM" id="SSF51735">
    <property type="entry name" value="NAD(P)-binding Rossmann-fold domains"/>
    <property type="match status" value="1"/>
</dbReference>
<feature type="domain" description="Saccharopine dehydrogenase NADP binding" evidence="2">
    <location>
        <begin position="8"/>
        <end position="136"/>
    </location>
</feature>
<accession>A0A7M7H9Q6</accession>
<dbReference type="KEGG" id="nvi:100121780"/>
<dbReference type="InterPro" id="IPR036291">
    <property type="entry name" value="NAD(P)-bd_dom_sf"/>
</dbReference>
<dbReference type="GO" id="GO:0005886">
    <property type="term" value="C:plasma membrane"/>
    <property type="evidence" value="ECO:0007669"/>
    <property type="project" value="TreeGrafter"/>
</dbReference>
<evidence type="ECO:0000256" key="1">
    <source>
        <dbReference type="ARBA" id="ARBA00038048"/>
    </source>
</evidence>